<dbReference type="GO" id="GO:0006368">
    <property type="term" value="P:transcription elongation by RNA polymerase II"/>
    <property type="evidence" value="ECO:0007669"/>
    <property type="project" value="TreeGrafter"/>
</dbReference>
<feature type="compositionally biased region" description="Acidic residues" evidence="4">
    <location>
        <begin position="1022"/>
        <end position="1040"/>
    </location>
</feature>
<dbReference type="GO" id="GO:0006355">
    <property type="term" value="P:regulation of DNA-templated transcription"/>
    <property type="evidence" value="ECO:0007669"/>
    <property type="project" value="InterPro"/>
</dbReference>
<dbReference type="SUPFAM" id="SSF81901">
    <property type="entry name" value="HCP-like"/>
    <property type="match status" value="1"/>
</dbReference>
<feature type="compositionally biased region" description="Basic and acidic residues" evidence="4">
    <location>
        <begin position="1065"/>
        <end position="1083"/>
    </location>
</feature>
<dbReference type="EMBL" id="CP058604">
    <property type="protein sequence ID" value="QLG70938.1"/>
    <property type="molecule type" value="Genomic_DNA"/>
</dbReference>
<feature type="region of interest" description="Disordered" evidence="4">
    <location>
        <begin position="958"/>
        <end position="1090"/>
    </location>
</feature>
<reference evidence="5 6" key="1">
    <citation type="submission" date="2020-07" db="EMBL/GenBank/DDBJ databases">
        <title>The yeast mating-type switching endonuclease HO is a domesticated member of an unorthodox homing genetic element family.</title>
        <authorList>
            <person name="Coughlan A.Y."/>
            <person name="Lombardi L."/>
            <person name="Braun-Galleani S."/>
            <person name="Martos A.R."/>
            <person name="Galeote V."/>
            <person name="Bigey F."/>
            <person name="Dequin S."/>
            <person name="Byrne K.P."/>
            <person name="Wolfe K.H."/>
        </authorList>
    </citation>
    <scope>NUCLEOTIDE SEQUENCE [LARGE SCALE GENOMIC DNA]</scope>
    <source>
        <strain evidence="5 6">NRRL Y-6702</strain>
    </source>
</reference>
<dbReference type="Pfam" id="PF13181">
    <property type="entry name" value="TPR_8"/>
    <property type="match status" value="3"/>
</dbReference>
<proteinExistence type="predicted"/>
<keyword evidence="2 3" id="KW-0802">TPR repeat</keyword>
<evidence type="ECO:0000256" key="3">
    <source>
        <dbReference type="PROSITE-ProRule" id="PRU00339"/>
    </source>
</evidence>
<dbReference type="Pfam" id="PF13432">
    <property type="entry name" value="TPR_16"/>
    <property type="match status" value="1"/>
</dbReference>
<dbReference type="GeneID" id="59234575"/>
<name>A0A7H9AWZ6_ZYGMR</name>
<evidence type="ECO:0000256" key="4">
    <source>
        <dbReference type="SAM" id="MobiDB-lite"/>
    </source>
</evidence>
<feature type="compositionally biased region" description="Basic and acidic residues" evidence="4">
    <location>
        <begin position="958"/>
        <end position="984"/>
    </location>
</feature>
<evidence type="ECO:0000313" key="6">
    <source>
        <dbReference type="Proteomes" id="UP000509704"/>
    </source>
</evidence>
<dbReference type="Gene3D" id="1.25.40.10">
    <property type="entry name" value="Tetratricopeptide repeat domain"/>
    <property type="match status" value="3"/>
</dbReference>
<dbReference type="KEGG" id="zmk:HG535_0A08850"/>
<evidence type="ECO:0000256" key="2">
    <source>
        <dbReference type="ARBA" id="ARBA00022803"/>
    </source>
</evidence>
<dbReference type="SUPFAM" id="SSF48452">
    <property type="entry name" value="TPR-like"/>
    <property type="match status" value="3"/>
</dbReference>
<dbReference type="GO" id="GO:0000993">
    <property type="term" value="F:RNA polymerase II complex binding"/>
    <property type="evidence" value="ECO:0007669"/>
    <property type="project" value="TreeGrafter"/>
</dbReference>
<dbReference type="RefSeq" id="XP_037142666.1">
    <property type="nucleotide sequence ID" value="XM_037286771.1"/>
</dbReference>
<keyword evidence="6" id="KW-1185">Reference proteome</keyword>
<feature type="repeat" description="TPR" evidence="3">
    <location>
        <begin position="217"/>
        <end position="250"/>
    </location>
</feature>
<accession>A0A7H9AWZ6</accession>
<organism evidence="5 6">
    <name type="scientific">Zygotorulaspora mrakii</name>
    <name type="common">Zygosaccharomyces mrakii</name>
    <dbReference type="NCBI Taxonomy" id="42260"/>
    <lineage>
        <taxon>Eukaryota</taxon>
        <taxon>Fungi</taxon>
        <taxon>Dikarya</taxon>
        <taxon>Ascomycota</taxon>
        <taxon>Saccharomycotina</taxon>
        <taxon>Saccharomycetes</taxon>
        <taxon>Saccharomycetales</taxon>
        <taxon>Saccharomycetaceae</taxon>
        <taxon>Zygotorulaspora</taxon>
    </lineage>
</organism>
<dbReference type="InterPro" id="IPR011990">
    <property type="entry name" value="TPR-like_helical_dom_sf"/>
</dbReference>
<evidence type="ECO:0000313" key="5">
    <source>
        <dbReference type="EMBL" id="QLG70938.1"/>
    </source>
</evidence>
<dbReference type="PANTHER" id="PTHR14027:SF2">
    <property type="entry name" value="RNA POLYMERASE-ASSOCIATED PROTEIN CTR9 HOMOLOG"/>
    <property type="match status" value="1"/>
</dbReference>
<dbReference type="SMART" id="SM00028">
    <property type="entry name" value="TPR"/>
    <property type="match status" value="7"/>
</dbReference>
<dbReference type="GO" id="GO:0016593">
    <property type="term" value="C:Cdc73/Paf1 complex"/>
    <property type="evidence" value="ECO:0007669"/>
    <property type="project" value="TreeGrafter"/>
</dbReference>
<gene>
    <name evidence="5" type="ORF">HG535_0A08850</name>
</gene>
<dbReference type="InterPro" id="IPR031101">
    <property type="entry name" value="Ctr9"/>
</dbReference>
<feature type="repeat" description="TPR" evidence="3">
    <location>
        <begin position="336"/>
        <end position="369"/>
    </location>
</feature>
<sequence>METAMSAGYPTIKWATSLDIPLRASEEVVSIDLDNDLPDDPADLKTLLVEEGSDKEHWLTISEAYCNHGRTRAGIRLIELALENFENKDKAPLHTFLTWAHLKVSKENLNNPAIRIEALTKAEEHLKSAIGFDPTSIGNMLATIDLYYQRGHYDRALETLDLFVKNIYEEDRRNGRASKPNSLFLLLRAKLLFQKKNFQASLRSFQELLVINPVMQPDPRIGIGLCFWHLKDYKIAVTSWKRALELNAEDKSAAILVLLGDFHNTLSSRDDHGFKESYSKALEDLKNLYSTDKENPVLLALLQSYFYFTRNFKKVLEIYENRIKPLEATTTKTVLSEAKFWCGRAYYSLRDYRNAFAMFQECLKLDEDNLLARFGLGQTQIKNKLVEEGILTFENLYKNFENIQELNYMLGLLYAIKSLDSQNRKDITRGEALKYNEKAIQHLEKYIKLTTSKKNQIVVPRAYLLISQLYETQNNYKQSLETLSKALEQYNEMENGNIPLEVLNNLGCFHFITGDFEKAHEFIEKAQNQATGSSVITIGYNLARSSGFGDKTESQSVYDKILSAHPGYIDARIRSLLLKYYQQQEVGIIQKEANELFSQNKDNLEVRAFYSWYLKHNKKNAKENNDMETAHNKETLVKYNSHDLYALISLGNLYCIIARAEKKSAKVKEQESSKQSYLKAVQLFQKVLQLDAFNVFAAQGIAIVFAETKRMGSALEILRKVRDSLDNIDVHVNISHCLLEMHDYSKAIESYEFALKKYGNKHNEAVIHNLLGKAWYSRGIKEKSLEFFQKALANVEMAIEITEQNSVLQGKFATSLRYNTALLHFQIAETLRRSNVKDRKLDDIVKAMDGLVVGLNYLKSLKNAEEFVIIPKEELEQRIQLGETTMKNALERSIKEQEEYALEQAKKMEDARRILEENEAQRREQLQNEEEASRLKLEKQKEEYRRLQDEAQKLIQERESMAVIDDQKSDVSDGEYGSDKDANKSKKRGGRKRKTSSKAAPEGKKRRKKNRESKSSEPSEPQLEEDEKTDGNDNNDDEDVAVNAGRRKARKVALSEEFIEESDENSDHSDDDKAENTNERQSDNDVDDLF</sequence>
<feature type="repeat" description="TPR" evidence="3">
    <location>
        <begin position="460"/>
        <end position="493"/>
    </location>
</feature>
<dbReference type="Proteomes" id="UP000509704">
    <property type="component" value="Chromosome 1"/>
</dbReference>
<dbReference type="PROSITE" id="PS50005">
    <property type="entry name" value="TPR"/>
    <property type="match status" value="3"/>
</dbReference>
<protein>
    <submittedName>
        <fullName evidence="5">Uncharacterized protein</fullName>
    </submittedName>
</protein>
<dbReference type="InterPro" id="IPR019734">
    <property type="entry name" value="TPR_rpt"/>
</dbReference>
<dbReference type="OrthoDB" id="343875at2759"/>
<evidence type="ECO:0000256" key="1">
    <source>
        <dbReference type="ARBA" id="ARBA00022737"/>
    </source>
</evidence>
<keyword evidence="1" id="KW-0677">Repeat</keyword>
<dbReference type="PANTHER" id="PTHR14027">
    <property type="entry name" value="RNA POLYMERASE-ASSOCIATED PROTEIN CTR9"/>
    <property type="match status" value="1"/>
</dbReference>
<feature type="compositionally biased region" description="Basic residues" evidence="4">
    <location>
        <begin position="985"/>
        <end position="996"/>
    </location>
</feature>
<dbReference type="AlphaFoldDB" id="A0A7H9AWZ6"/>